<evidence type="ECO:0000256" key="2">
    <source>
        <dbReference type="ARBA" id="ARBA00023125"/>
    </source>
</evidence>
<gene>
    <name evidence="6" type="ORF">DLM86_14370</name>
</gene>
<feature type="region of interest" description="Disordered" evidence="4">
    <location>
        <begin position="1"/>
        <end position="25"/>
    </location>
</feature>
<dbReference type="Pfam" id="PF17853">
    <property type="entry name" value="GGDEF_2"/>
    <property type="match status" value="1"/>
</dbReference>
<keyword evidence="1" id="KW-0805">Transcription regulation</keyword>
<dbReference type="InterPro" id="IPR018060">
    <property type="entry name" value="HTH_AraC"/>
</dbReference>
<dbReference type="PROSITE" id="PS01124">
    <property type="entry name" value="HTH_ARAC_FAMILY_2"/>
    <property type="match status" value="1"/>
</dbReference>
<feature type="domain" description="HTH araC/xylS-type" evidence="5">
    <location>
        <begin position="329"/>
        <end position="427"/>
    </location>
</feature>
<dbReference type="InterPro" id="IPR041522">
    <property type="entry name" value="CdaR_GGDEF"/>
</dbReference>
<dbReference type="GO" id="GO:0003700">
    <property type="term" value="F:DNA-binding transcription factor activity"/>
    <property type="evidence" value="ECO:0007669"/>
    <property type="project" value="InterPro"/>
</dbReference>
<dbReference type="Pfam" id="PF12833">
    <property type="entry name" value="HTH_18"/>
    <property type="match status" value="1"/>
</dbReference>
<feature type="compositionally biased region" description="Basic and acidic residues" evidence="4">
    <location>
        <begin position="7"/>
        <end position="25"/>
    </location>
</feature>
<reference evidence="6 7" key="1">
    <citation type="submission" date="2018-05" db="EMBL/GenBank/DDBJ databases">
        <title>Paenibacillus flagellatus sp. nov., isolated from selenium mineral soil.</title>
        <authorList>
            <person name="Dai X."/>
        </authorList>
    </citation>
    <scope>NUCLEOTIDE SEQUENCE [LARGE SCALE GENOMIC DNA]</scope>
    <source>
        <strain evidence="6 7">DXL2</strain>
    </source>
</reference>
<keyword evidence="7" id="KW-1185">Reference proteome</keyword>
<dbReference type="PANTHER" id="PTHR43280">
    <property type="entry name" value="ARAC-FAMILY TRANSCRIPTIONAL REGULATOR"/>
    <property type="match status" value="1"/>
</dbReference>
<dbReference type="OrthoDB" id="2524433at2"/>
<dbReference type="GO" id="GO:0043565">
    <property type="term" value="F:sequence-specific DNA binding"/>
    <property type="evidence" value="ECO:0007669"/>
    <property type="project" value="InterPro"/>
</dbReference>
<proteinExistence type="predicted"/>
<keyword evidence="3" id="KW-0804">Transcription</keyword>
<name>A0A2V5KHF8_9BACL</name>
<dbReference type="RefSeq" id="WP_110840740.1">
    <property type="nucleotide sequence ID" value="NZ_QJVJ01000006.1"/>
</dbReference>
<evidence type="ECO:0000256" key="3">
    <source>
        <dbReference type="ARBA" id="ARBA00023163"/>
    </source>
</evidence>
<dbReference type="PANTHER" id="PTHR43280:SF2">
    <property type="entry name" value="HTH-TYPE TRANSCRIPTIONAL REGULATOR EXSA"/>
    <property type="match status" value="1"/>
</dbReference>
<accession>A0A2V5KHF8</accession>
<dbReference type="SMART" id="SM00342">
    <property type="entry name" value="HTH_ARAC"/>
    <property type="match status" value="1"/>
</dbReference>
<evidence type="ECO:0000256" key="1">
    <source>
        <dbReference type="ARBA" id="ARBA00023015"/>
    </source>
</evidence>
<protein>
    <recommendedName>
        <fullName evidence="5">HTH araC/xylS-type domain-containing protein</fullName>
    </recommendedName>
</protein>
<evidence type="ECO:0000313" key="6">
    <source>
        <dbReference type="EMBL" id="PYI53750.1"/>
    </source>
</evidence>
<organism evidence="6 7">
    <name type="scientific">Paenibacillus flagellatus</name>
    <dbReference type="NCBI Taxonomy" id="2211139"/>
    <lineage>
        <taxon>Bacteria</taxon>
        <taxon>Bacillati</taxon>
        <taxon>Bacillota</taxon>
        <taxon>Bacilli</taxon>
        <taxon>Bacillales</taxon>
        <taxon>Paenibacillaceae</taxon>
        <taxon>Paenibacillus</taxon>
    </lineage>
</organism>
<evidence type="ECO:0000313" key="7">
    <source>
        <dbReference type="Proteomes" id="UP000247476"/>
    </source>
</evidence>
<sequence>MFKRVNKAAEKPARERAAERERDGLRQQIKRSLPLHRERFLRELLLGSTGRADAETLRRRASLFEVELPVDGSYRVVLLQTSGGTDGEADVPDCIRVMHRMEERLTESAQLPGLFIRPVPVSDDQVAVIVGCGRDIVQGDREALEAALEAVERTNDPPGLPVSVGVSSPGVLADLPKLYAQAARALEAGRYSDRTPRFVFHDDIGEDERDVPSDAADVDALTRRIRELLFAETAPDVRTLFGRYGEGSGPLENREAKRLLLLLSNALQTLYAEAGVSLNGLTLLFLSLWNKLDAEAGPTDVRPAIERMASLARTQLLDERRPLDGQAVKDIKRIVMNRYTEPITLREIADGVSLSLSHANGIFQNKTGRKLFDYLTDYRMEKAKSLLRETGCDMEGIARQVGYASRSQFRLLFHACTGLDPSEYRDRL</sequence>
<dbReference type="AlphaFoldDB" id="A0A2V5KHF8"/>
<dbReference type="SUPFAM" id="SSF46689">
    <property type="entry name" value="Homeodomain-like"/>
    <property type="match status" value="1"/>
</dbReference>
<keyword evidence="2" id="KW-0238">DNA-binding</keyword>
<evidence type="ECO:0000256" key="4">
    <source>
        <dbReference type="SAM" id="MobiDB-lite"/>
    </source>
</evidence>
<dbReference type="InterPro" id="IPR009057">
    <property type="entry name" value="Homeodomain-like_sf"/>
</dbReference>
<dbReference type="EMBL" id="QJVJ01000006">
    <property type="protein sequence ID" value="PYI53750.1"/>
    <property type="molecule type" value="Genomic_DNA"/>
</dbReference>
<comment type="caution">
    <text evidence="6">The sequence shown here is derived from an EMBL/GenBank/DDBJ whole genome shotgun (WGS) entry which is preliminary data.</text>
</comment>
<dbReference type="Proteomes" id="UP000247476">
    <property type="component" value="Unassembled WGS sequence"/>
</dbReference>
<evidence type="ECO:0000259" key="5">
    <source>
        <dbReference type="PROSITE" id="PS01124"/>
    </source>
</evidence>
<dbReference type="Gene3D" id="1.10.10.60">
    <property type="entry name" value="Homeodomain-like"/>
    <property type="match status" value="2"/>
</dbReference>